<reference evidence="2" key="2">
    <citation type="submission" date="2022-01" db="EMBL/GenBank/DDBJ databases">
        <authorList>
            <person name="Yamashiro T."/>
            <person name="Shiraishi A."/>
            <person name="Satake H."/>
            <person name="Nakayama K."/>
        </authorList>
    </citation>
    <scope>NUCLEOTIDE SEQUENCE</scope>
</reference>
<keyword evidence="3" id="KW-1185">Reference proteome</keyword>
<gene>
    <name evidence="2" type="ORF">Tco_0683433</name>
</gene>
<protein>
    <recommendedName>
        <fullName evidence="4">Reverse transcriptase domain-containing protein</fullName>
    </recommendedName>
</protein>
<organism evidence="2 3">
    <name type="scientific">Tanacetum coccineum</name>
    <dbReference type="NCBI Taxonomy" id="301880"/>
    <lineage>
        <taxon>Eukaryota</taxon>
        <taxon>Viridiplantae</taxon>
        <taxon>Streptophyta</taxon>
        <taxon>Embryophyta</taxon>
        <taxon>Tracheophyta</taxon>
        <taxon>Spermatophyta</taxon>
        <taxon>Magnoliopsida</taxon>
        <taxon>eudicotyledons</taxon>
        <taxon>Gunneridae</taxon>
        <taxon>Pentapetalae</taxon>
        <taxon>asterids</taxon>
        <taxon>campanulids</taxon>
        <taxon>Asterales</taxon>
        <taxon>Asteraceae</taxon>
        <taxon>Asteroideae</taxon>
        <taxon>Anthemideae</taxon>
        <taxon>Anthemidinae</taxon>
        <taxon>Tanacetum</taxon>
    </lineage>
</organism>
<evidence type="ECO:0000313" key="3">
    <source>
        <dbReference type="Proteomes" id="UP001151760"/>
    </source>
</evidence>
<sequence>MRARSHSREQRHFHPPEDRQLLSNPRIGNTNFRMILLVEPMAALELCSIAPKHPRGVRGRHPYSLKLWQTNFGAEGHGSLNSAAGGNFLTNASRWFENHREQVQVLSTRAKAVVAKVSMNSSTQAVSSDVAELKDIVRALLLDKKNQASAPAPAPAPVKAVELSCVTCGGAHSHQNCPATHGNVYGTTLCNQLHRHQVNQSPSFIKPRSSDTQCHQDDLTTTSRYDAIIEKHGKINLQKLGLSMQNRNNKVENQMANLTDMLAKFVTANTASTSGSGTLPGNTITNPREDLKGITTRSGVAYQGPQIPTSSVVKANTRGDKGPSAPFLVTKYRTPGQPTDLLHILLGVIMKRSRNQANEQMDKFYEIFKEMSLRLALTWKIHSAIMIPIVATSSPTLNPFGDSDFLLLGRSRSFLGSSSDPDCQAFNPFYYGS</sequence>
<proteinExistence type="predicted"/>
<evidence type="ECO:0000256" key="1">
    <source>
        <dbReference type="SAM" id="MobiDB-lite"/>
    </source>
</evidence>
<comment type="caution">
    <text evidence="2">The sequence shown here is derived from an EMBL/GenBank/DDBJ whole genome shotgun (WGS) entry which is preliminary data.</text>
</comment>
<dbReference type="Proteomes" id="UP001151760">
    <property type="component" value="Unassembled WGS sequence"/>
</dbReference>
<evidence type="ECO:0000313" key="2">
    <source>
        <dbReference type="EMBL" id="GJS68868.1"/>
    </source>
</evidence>
<dbReference type="EMBL" id="BQNB010009822">
    <property type="protein sequence ID" value="GJS68868.1"/>
    <property type="molecule type" value="Genomic_DNA"/>
</dbReference>
<feature type="region of interest" description="Disordered" evidence="1">
    <location>
        <begin position="1"/>
        <end position="25"/>
    </location>
</feature>
<name>A0ABQ4XVW5_9ASTR</name>
<feature type="compositionally biased region" description="Basic and acidic residues" evidence="1">
    <location>
        <begin position="1"/>
        <end position="20"/>
    </location>
</feature>
<accession>A0ABQ4XVW5</accession>
<reference evidence="2" key="1">
    <citation type="journal article" date="2022" name="Int. J. Mol. Sci.">
        <title>Draft Genome of Tanacetum Coccineum: Genomic Comparison of Closely Related Tanacetum-Family Plants.</title>
        <authorList>
            <person name="Yamashiro T."/>
            <person name="Shiraishi A."/>
            <person name="Nakayama K."/>
            <person name="Satake H."/>
        </authorList>
    </citation>
    <scope>NUCLEOTIDE SEQUENCE</scope>
</reference>
<evidence type="ECO:0008006" key="4">
    <source>
        <dbReference type="Google" id="ProtNLM"/>
    </source>
</evidence>